<keyword evidence="4" id="KW-1185">Reference proteome</keyword>
<name>A0A934SNR7_9BURK</name>
<dbReference type="RefSeq" id="WP_200590550.1">
    <property type="nucleotide sequence ID" value="NZ_JAEPBG010000001.1"/>
</dbReference>
<dbReference type="InterPro" id="IPR011006">
    <property type="entry name" value="CheY-like_superfamily"/>
</dbReference>
<sequence>MRTITVAIAGQDPRGMTACEQLLRDQDGITVLQGAGDTASAVLALKPRILLLALRERGQEQDALLQALRQSSPDTRVVLLADSPADDEDMVAALMHGARGYLEQSALDRHLVKAVRSVDQGEAWVPRRILGKVMDRMLH</sequence>
<dbReference type="InterPro" id="IPR001789">
    <property type="entry name" value="Sig_transdc_resp-reg_receiver"/>
</dbReference>
<dbReference type="Gene3D" id="3.40.50.2300">
    <property type="match status" value="1"/>
</dbReference>
<dbReference type="PANTHER" id="PTHR45566">
    <property type="entry name" value="HTH-TYPE TRANSCRIPTIONAL REGULATOR YHJB-RELATED"/>
    <property type="match status" value="1"/>
</dbReference>
<accession>A0A934SNR7</accession>
<comment type="caution">
    <text evidence="1">Lacks conserved residue(s) required for the propagation of feature annotation.</text>
</comment>
<gene>
    <name evidence="3" type="ORF">JJB74_04305</name>
</gene>
<feature type="domain" description="Response regulatory" evidence="2">
    <location>
        <begin position="5"/>
        <end position="119"/>
    </location>
</feature>
<evidence type="ECO:0000313" key="4">
    <source>
        <dbReference type="Proteomes" id="UP000622890"/>
    </source>
</evidence>
<dbReference type="PANTHER" id="PTHR45566:SF1">
    <property type="entry name" value="HTH-TYPE TRANSCRIPTIONAL REGULATOR YHJB-RELATED"/>
    <property type="match status" value="1"/>
</dbReference>
<evidence type="ECO:0000256" key="1">
    <source>
        <dbReference type="PROSITE-ProRule" id="PRU00169"/>
    </source>
</evidence>
<comment type="caution">
    <text evidence="3">The sequence shown here is derived from an EMBL/GenBank/DDBJ whole genome shotgun (WGS) entry which is preliminary data.</text>
</comment>
<protein>
    <submittedName>
        <fullName evidence="3">Response regulator transcription factor</fullName>
    </submittedName>
</protein>
<dbReference type="InterPro" id="IPR051015">
    <property type="entry name" value="EvgA-like"/>
</dbReference>
<organism evidence="3 4">
    <name type="scientific">Noviherbaspirillum pedocola</name>
    <dbReference type="NCBI Taxonomy" id="2801341"/>
    <lineage>
        <taxon>Bacteria</taxon>
        <taxon>Pseudomonadati</taxon>
        <taxon>Pseudomonadota</taxon>
        <taxon>Betaproteobacteria</taxon>
        <taxon>Burkholderiales</taxon>
        <taxon>Oxalobacteraceae</taxon>
        <taxon>Noviherbaspirillum</taxon>
    </lineage>
</organism>
<dbReference type="AlphaFoldDB" id="A0A934SNR7"/>
<dbReference type="SUPFAM" id="SSF52172">
    <property type="entry name" value="CheY-like"/>
    <property type="match status" value="1"/>
</dbReference>
<evidence type="ECO:0000259" key="2">
    <source>
        <dbReference type="PROSITE" id="PS50110"/>
    </source>
</evidence>
<dbReference type="PROSITE" id="PS50110">
    <property type="entry name" value="RESPONSE_REGULATORY"/>
    <property type="match status" value="1"/>
</dbReference>
<reference evidence="3" key="1">
    <citation type="submission" date="2021-01" db="EMBL/GenBank/DDBJ databases">
        <title>Genome sequence of strain Noviherbaspirillum sp. DKR-6.</title>
        <authorList>
            <person name="Chaudhary D.K."/>
        </authorList>
    </citation>
    <scope>NUCLEOTIDE SEQUENCE</scope>
    <source>
        <strain evidence="3">DKR-6</strain>
    </source>
</reference>
<proteinExistence type="predicted"/>
<evidence type="ECO:0000313" key="3">
    <source>
        <dbReference type="EMBL" id="MBK4733830.1"/>
    </source>
</evidence>
<dbReference type="GO" id="GO:0000160">
    <property type="term" value="P:phosphorelay signal transduction system"/>
    <property type="evidence" value="ECO:0007669"/>
    <property type="project" value="InterPro"/>
</dbReference>
<dbReference type="EMBL" id="JAEPBG010000001">
    <property type="protein sequence ID" value="MBK4733830.1"/>
    <property type="molecule type" value="Genomic_DNA"/>
</dbReference>
<dbReference type="Proteomes" id="UP000622890">
    <property type="component" value="Unassembled WGS sequence"/>
</dbReference>